<sequence>MPPSPTPPPTLASLGLSEAPRDHPLTYPGAWPATSALLDGDRLLPLDRLIHPDRTPVLAVGSNACPGQLRHKMDEFGITSPIPMTKARVTGVDVGVSAHVSRMGYVSASPLNSPGTTRELFVIWLDGEQLDVVDASEGASSPRGNYARCRLPAPEFGVELEDGGRLPGVYVYVNRHGVLHDGSGTPRSHPGQRALISGLLAGSAELRRLFGATPEEFCARARADARLCERGTRLLREEKLVTVSGLEHLRAHRDFEAGTHSHAAGRPRR</sequence>
<protein>
    <submittedName>
        <fullName evidence="1">Uncharacterized protein</fullName>
    </submittedName>
</protein>
<organism evidence="1 2">
    <name type="scientific">Streptomyces roseirectus</name>
    <dbReference type="NCBI Taxonomy" id="2768066"/>
    <lineage>
        <taxon>Bacteria</taxon>
        <taxon>Bacillati</taxon>
        <taxon>Actinomycetota</taxon>
        <taxon>Actinomycetes</taxon>
        <taxon>Kitasatosporales</taxon>
        <taxon>Streptomycetaceae</taxon>
        <taxon>Streptomyces</taxon>
    </lineage>
</organism>
<reference evidence="1 2" key="1">
    <citation type="submission" date="2020-08" db="EMBL/GenBank/DDBJ databases">
        <title>A novel species.</title>
        <authorList>
            <person name="Gao J."/>
        </authorList>
    </citation>
    <scope>NUCLEOTIDE SEQUENCE [LARGE SCALE GENOMIC DNA]</scope>
    <source>
        <strain evidence="1 2">CRXT-G-22</strain>
    </source>
</reference>
<dbReference type="EMBL" id="CP060828">
    <property type="protein sequence ID" value="QNP68911.1"/>
    <property type="molecule type" value="Genomic_DNA"/>
</dbReference>
<evidence type="ECO:0000313" key="2">
    <source>
        <dbReference type="Proteomes" id="UP000516052"/>
    </source>
</evidence>
<name>A0A7H0I7Z5_9ACTN</name>
<gene>
    <name evidence="1" type="ORF">IAG44_05255</name>
</gene>
<evidence type="ECO:0000313" key="1">
    <source>
        <dbReference type="EMBL" id="QNP68911.1"/>
    </source>
</evidence>
<accession>A0A7H0I7Z5</accession>
<dbReference type="RefSeq" id="WP_187745950.1">
    <property type="nucleotide sequence ID" value="NZ_CP060828.1"/>
</dbReference>
<proteinExistence type="predicted"/>
<keyword evidence="2" id="KW-1185">Reference proteome</keyword>
<dbReference type="Proteomes" id="UP000516052">
    <property type="component" value="Chromosome"/>
</dbReference>
<dbReference type="KEGG" id="sroi:IAG44_05255"/>
<dbReference type="AlphaFoldDB" id="A0A7H0I7Z5"/>